<dbReference type="Proteomes" id="UP000285301">
    <property type="component" value="Unassembled WGS sequence"/>
</dbReference>
<comment type="cofactor">
    <cofactor evidence="6">
        <name>Zn(2+)</name>
        <dbReference type="ChEBI" id="CHEBI:29105"/>
    </cofactor>
    <text evidence="6">Binds 1 zinc ion per subunit.</text>
</comment>
<evidence type="ECO:0000256" key="7">
    <source>
        <dbReference type="SAM" id="MobiDB-lite"/>
    </source>
</evidence>
<dbReference type="GO" id="GO:0006979">
    <property type="term" value="P:response to oxidative stress"/>
    <property type="evidence" value="ECO:0007669"/>
    <property type="project" value="InterPro"/>
</dbReference>
<comment type="function">
    <text evidence="6">Methionine-sulfoxide reductase that specifically reduces methionine (R)-sulfoxide back to methionine. While in many cases methionine oxidation is the result of random oxidation following oxidative stress, methionine oxidation is also a post-translational modification that takes place on specific residues.</text>
</comment>
<dbReference type="OrthoDB" id="44061at2759"/>
<dbReference type="SUPFAM" id="SSF51316">
    <property type="entry name" value="Mss4-like"/>
    <property type="match status" value="1"/>
</dbReference>
<dbReference type="InterPro" id="IPR011057">
    <property type="entry name" value="Mss4-like_sf"/>
</dbReference>
<dbReference type="EMBL" id="NCKU01000067">
    <property type="protein sequence ID" value="RWS17487.1"/>
    <property type="molecule type" value="Genomic_DNA"/>
</dbReference>
<comment type="catalytic activity">
    <reaction evidence="5 6">
        <text>L-methionyl-[protein] + [thioredoxin]-disulfide + H2O = L-methionyl-(R)-S-oxide-[protein] + [thioredoxin]-dithiol</text>
        <dbReference type="Rhea" id="RHEA:24164"/>
        <dbReference type="Rhea" id="RHEA-COMP:10698"/>
        <dbReference type="Rhea" id="RHEA-COMP:10700"/>
        <dbReference type="Rhea" id="RHEA-COMP:12313"/>
        <dbReference type="Rhea" id="RHEA-COMP:12314"/>
        <dbReference type="ChEBI" id="CHEBI:15377"/>
        <dbReference type="ChEBI" id="CHEBI:16044"/>
        <dbReference type="ChEBI" id="CHEBI:29950"/>
        <dbReference type="ChEBI" id="CHEBI:45764"/>
        <dbReference type="ChEBI" id="CHEBI:50058"/>
        <dbReference type="EC" id="1.8.4.12"/>
    </reaction>
</comment>
<comment type="similarity">
    <text evidence="1 6">Belongs to the MsrB Met sulfoxide reductase family.</text>
</comment>
<dbReference type="PANTHER" id="PTHR10173">
    <property type="entry name" value="METHIONINE SULFOXIDE REDUCTASE"/>
    <property type="match status" value="1"/>
</dbReference>
<keyword evidence="11" id="KW-1185">Reference proteome</keyword>
<sequence>MQKSNRWCLNKPKPEYKVDKDELRKRLTPIQYRVTQEKATERPFSGEYLKLKDNGMYACIICGEELFSSSSKYDSGCGWPAFNDIIDSKKVRLAPDLSHVGSNLLLLAIKPDLVRTEVTCAKCGSHLGHLFDDGPKPTGKRYCINSAALKFKKQESQCSNNECVTNSVQQISDSVRRENSENAEKSEKTKRLEGTKVTAVKQSSIAIDSSGSKSRIPTLTRSSSSNLSAVRSRLKPVKTTTTTTANRESTARVIAPTQPMLETHL</sequence>
<dbReference type="GO" id="GO:0030091">
    <property type="term" value="P:protein repair"/>
    <property type="evidence" value="ECO:0007669"/>
    <property type="project" value="InterPro"/>
</dbReference>
<dbReference type="FunFam" id="2.170.150.20:FF:000001">
    <property type="entry name" value="Peptide methionine sulfoxide reductase MsrB"/>
    <property type="match status" value="1"/>
</dbReference>
<feature type="compositionally biased region" description="Basic and acidic residues" evidence="7">
    <location>
        <begin position="174"/>
        <end position="194"/>
    </location>
</feature>
<dbReference type="GO" id="GO:0005737">
    <property type="term" value="C:cytoplasm"/>
    <property type="evidence" value="ECO:0007669"/>
    <property type="project" value="TreeGrafter"/>
</dbReference>
<dbReference type="NCBIfam" id="TIGR00357">
    <property type="entry name" value="peptide-methionine (R)-S-oxide reductase MsrB"/>
    <property type="match status" value="1"/>
</dbReference>
<evidence type="ECO:0000256" key="6">
    <source>
        <dbReference type="RuleBase" id="RU365044"/>
    </source>
</evidence>
<evidence type="ECO:0000313" key="11">
    <source>
        <dbReference type="Proteomes" id="UP000285301"/>
    </source>
</evidence>
<keyword evidence="3 6" id="KW-0862">Zinc</keyword>
<evidence type="ECO:0000259" key="8">
    <source>
        <dbReference type="PROSITE" id="PS51790"/>
    </source>
</evidence>
<proteinExistence type="inferred from homology"/>
<dbReference type="Gene3D" id="2.170.150.20">
    <property type="entry name" value="Peptide methionine sulfoxide reductase"/>
    <property type="match status" value="1"/>
</dbReference>
<reference evidence="10" key="2">
    <citation type="submission" date="2018-11" db="EMBL/GenBank/DDBJ databases">
        <title>Trombidioid mite genomics.</title>
        <authorList>
            <person name="Dong X."/>
        </authorList>
    </citation>
    <scope>NUCLEOTIDE SEQUENCE</scope>
    <source>
        <strain evidence="10">UoL-WK</strain>
    </source>
</reference>
<evidence type="ECO:0000256" key="2">
    <source>
        <dbReference type="ARBA" id="ARBA00022723"/>
    </source>
</evidence>
<dbReference type="AlphaFoldDB" id="A0A3S3PW59"/>
<dbReference type="PANTHER" id="PTHR10173:SF52">
    <property type="entry name" value="METHIONINE-R-SULFOXIDE REDUCTASE B1"/>
    <property type="match status" value="1"/>
</dbReference>
<feature type="domain" description="MsrB" evidence="8">
    <location>
        <begin position="20"/>
        <end position="154"/>
    </location>
</feature>
<dbReference type="GO" id="GO:0033743">
    <property type="term" value="F:peptide-methionine (R)-S-oxide reductase activity"/>
    <property type="evidence" value="ECO:0007669"/>
    <property type="project" value="UniProtKB-EC"/>
</dbReference>
<keyword evidence="2 6" id="KW-0479">Metal-binding</keyword>
<feature type="compositionally biased region" description="Low complexity" evidence="7">
    <location>
        <begin position="208"/>
        <end position="231"/>
    </location>
</feature>
<dbReference type="STRING" id="1965070.A0A3S3PW59"/>
<dbReference type="InterPro" id="IPR028427">
    <property type="entry name" value="Met_Sox_Rdtase_MsrB"/>
</dbReference>
<gene>
    <name evidence="9" type="ORF">B4U79_10836</name>
    <name evidence="10" type="ORF">B4U79_11856</name>
</gene>
<evidence type="ECO:0000256" key="5">
    <source>
        <dbReference type="ARBA" id="ARBA00048488"/>
    </source>
</evidence>
<dbReference type="EMBL" id="NCKU01000068">
    <property type="protein sequence ID" value="RWS17484.1"/>
    <property type="molecule type" value="Genomic_DNA"/>
</dbReference>
<dbReference type="Pfam" id="PF01641">
    <property type="entry name" value="SelR"/>
    <property type="match status" value="1"/>
</dbReference>
<dbReference type="GO" id="GO:0046872">
    <property type="term" value="F:metal ion binding"/>
    <property type="evidence" value="ECO:0007669"/>
    <property type="project" value="UniProtKB-KW"/>
</dbReference>
<keyword evidence="4 6" id="KW-0560">Oxidoreductase</keyword>
<accession>A0A3S3PW59</accession>
<protein>
    <recommendedName>
        <fullName evidence="6">Peptide-methionine (R)-S-oxide reductase</fullName>
        <ecNumber evidence="6">1.8.4.12</ecNumber>
    </recommendedName>
</protein>
<dbReference type="PROSITE" id="PS51790">
    <property type="entry name" value="MSRB"/>
    <property type="match status" value="1"/>
</dbReference>
<feature type="region of interest" description="Disordered" evidence="7">
    <location>
        <begin position="208"/>
        <end position="265"/>
    </location>
</feature>
<reference evidence="10 11" key="1">
    <citation type="journal article" date="2018" name="Gigascience">
        <title>Genomes of trombidid mites reveal novel predicted allergens and laterally-transferred genes associated with secondary metabolism.</title>
        <authorList>
            <person name="Dong X."/>
            <person name="Chaisiri K."/>
            <person name="Xia D."/>
            <person name="Armstrong S.D."/>
            <person name="Fang Y."/>
            <person name="Donnelly M.J."/>
            <person name="Kadowaki T."/>
            <person name="McGarry J.W."/>
            <person name="Darby A.C."/>
            <person name="Makepeace B.L."/>
        </authorList>
    </citation>
    <scope>NUCLEOTIDE SEQUENCE [LARGE SCALE GENOMIC DNA]</scope>
    <source>
        <strain evidence="10">UoL-WK</strain>
    </source>
</reference>
<dbReference type="EC" id="1.8.4.12" evidence="6"/>
<evidence type="ECO:0000313" key="9">
    <source>
        <dbReference type="EMBL" id="RWS17484.1"/>
    </source>
</evidence>
<evidence type="ECO:0000256" key="4">
    <source>
        <dbReference type="ARBA" id="ARBA00023002"/>
    </source>
</evidence>
<comment type="caution">
    <text evidence="10">The sequence shown here is derived from an EMBL/GenBank/DDBJ whole genome shotgun (WGS) entry which is preliminary data.</text>
</comment>
<evidence type="ECO:0000256" key="3">
    <source>
        <dbReference type="ARBA" id="ARBA00022833"/>
    </source>
</evidence>
<evidence type="ECO:0000313" key="10">
    <source>
        <dbReference type="EMBL" id="RWS17487.1"/>
    </source>
</evidence>
<evidence type="ECO:0000256" key="1">
    <source>
        <dbReference type="ARBA" id="ARBA00007174"/>
    </source>
</evidence>
<name>A0A3S3PW59_9ACAR</name>
<feature type="region of interest" description="Disordered" evidence="7">
    <location>
        <begin position="173"/>
        <end position="196"/>
    </location>
</feature>
<organism evidence="10 11">
    <name type="scientific">Dinothrombium tinctorium</name>
    <dbReference type="NCBI Taxonomy" id="1965070"/>
    <lineage>
        <taxon>Eukaryota</taxon>
        <taxon>Metazoa</taxon>
        <taxon>Ecdysozoa</taxon>
        <taxon>Arthropoda</taxon>
        <taxon>Chelicerata</taxon>
        <taxon>Arachnida</taxon>
        <taxon>Acari</taxon>
        <taxon>Acariformes</taxon>
        <taxon>Trombidiformes</taxon>
        <taxon>Prostigmata</taxon>
        <taxon>Anystina</taxon>
        <taxon>Parasitengona</taxon>
        <taxon>Trombidioidea</taxon>
        <taxon>Trombidiidae</taxon>
        <taxon>Dinothrombium</taxon>
    </lineage>
</organism>
<dbReference type="InterPro" id="IPR002579">
    <property type="entry name" value="Met_Sox_Rdtase_MsrB_dom"/>
</dbReference>